<dbReference type="Gene3D" id="3.40.50.11980">
    <property type="match status" value="1"/>
</dbReference>
<evidence type="ECO:0000313" key="20">
    <source>
        <dbReference type="Proteomes" id="UP000092600"/>
    </source>
</evidence>
<evidence type="ECO:0000256" key="3">
    <source>
        <dbReference type="ARBA" id="ARBA00004173"/>
    </source>
</evidence>
<evidence type="ECO:0000256" key="4">
    <source>
        <dbReference type="ARBA" id="ARBA00007626"/>
    </source>
</evidence>
<dbReference type="PANTHER" id="PTHR13547:SF1">
    <property type="entry name" value="MITOCHONDRIAL RIBONUCLEASE P CATALYTIC SUBUNIT"/>
    <property type="match status" value="1"/>
</dbReference>
<keyword evidence="8" id="KW-0479">Metal-binding</keyword>
<keyword evidence="10" id="KW-0378">Hydrolase</keyword>
<evidence type="ECO:0000256" key="15">
    <source>
        <dbReference type="ARBA" id="ARBA00023211"/>
    </source>
</evidence>
<evidence type="ECO:0000259" key="17">
    <source>
        <dbReference type="Pfam" id="PF16953"/>
    </source>
</evidence>
<sequence>MPFPTSLSPSLLLRPAASNLLLRRHLLPLHAHHHHHRRRRRRFLLLLSSSSSSFRPFLKHPLSTMSQTPNPNPNPKPNSSPLTTATATATTTRARKKAYRESAEGVLRRELDLCSKRGDLAEALRLYDSARAASVPLSLHHYNVLLYLCCSSSSSSPDLDRGFEILRHMAADPSVAPNEATFTSAARLAAAKRDPALAFDLVRRMAAAGIPPRLRSYGPALFGFCDAGDLAGAHAVEAHMAASGVAPEEPELAALLAANARAGDGGHVYRVLHRLRSVVRVVSERTAEIAERWFGSEAAAEAGVEEWDEEKVREGVVNGGGGWHGQGWLGKGPWSLGRSEMDEDGVCRRCAERLVCIDIDPSETEDFAKSLAALASQREVKANFLGFQEWLERNGPFDAVIDAANVGLYNQKNFSFFQLNSVVNGMRQMSRSNKLPLIVLHSRRVKGGPADAPNNKKLIESWRRAGVLYATPPGSNDDWYWLYAAVSCRSLVVTNDEMRDHLFQLLGTSFFPRWKEKHQVRLTFSRRGPAFHMPPPYSRVIQESEGGSWHIPTLTGDDIEAPRQWICATRNTIRASSRPPSRLSQMGW</sequence>
<dbReference type="InterPro" id="IPR033443">
    <property type="entry name" value="PROP1-like_PPR_dom"/>
</dbReference>
<evidence type="ECO:0000256" key="16">
    <source>
        <dbReference type="SAM" id="MobiDB-lite"/>
    </source>
</evidence>
<evidence type="ECO:0000256" key="14">
    <source>
        <dbReference type="ARBA" id="ARBA00023128"/>
    </source>
</evidence>
<evidence type="ECO:0000256" key="7">
    <source>
        <dbReference type="ARBA" id="ARBA00022722"/>
    </source>
</evidence>
<evidence type="ECO:0000256" key="6">
    <source>
        <dbReference type="ARBA" id="ARBA00022694"/>
    </source>
</evidence>
<feature type="compositionally biased region" description="Low complexity" evidence="16">
    <location>
        <begin position="79"/>
        <end position="92"/>
    </location>
</feature>
<dbReference type="STRING" id="4615.A0A199W6X3"/>
<evidence type="ECO:0000313" key="19">
    <source>
        <dbReference type="EMBL" id="OAY84660.1"/>
    </source>
</evidence>
<proteinExistence type="inferred from homology"/>
<evidence type="ECO:0000256" key="9">
    <source>
        <dbReference type="ARBA" id="ARBA00022737"/>
    </source>
</evidence>
<evidence type="ECO:0000256" key="11">
    <source>
        <dbReference type="ARBA" id="ARBA00022833"/>
    </source>
</evidence>
<evidence type="ECO:0000256" key="1">
    <source>
        <dbReference type="ARBA" id="ARBA00000928"/>
    </source>
</evidence>
<dbReference type="GO" id="GO:0005739">
    <property type="term" value="C:mitochondrion"/>
    <property type="evidence" value="ECO:0007669"/>
    <property type="project" value="UniProtKB-SubCell"/>
</dbReference>
<dbReference type="GO" id="GO:0004526">
    <property type="term" value="F:ribonuclease P activity"/>
    <property type="evidence" value="ECO:0007669"/>
    <property type="project" value="UniProtKB-EC"/>
</dbReference>
<protein>
    <recommendedName>
        <fullName evidence="5">ribonuclease P</fullName>
        <ecNumber evidence="5">3.1.26.5</ecNumber>
    </recommendedName>
</protein>
<feature type="region of interest" description="Disordered" evidence="16">
    <location>
        <begin position="58"/>
        <end position="101"/>
    </location>
</feature>
<keyword evidence="7" id="KW-0540">Nuclease</keyword>
<comment type="subcellular location">
    <subcellularLocation>
        <location evidence="3">Mitochondrion</location>
    </subcellularLocation>
</comment>
<dbReference type="FunFam" id="1.25.40.10:FF:000339">
    <property type="entry name" value="Proteinaceous RNase P 1, chloroplastic/mitochondrial"/>
    <property type="match status" value="1"/>
</dbReference>
<comment type="cofactor">
    <cofactor evidence="2">
        <name>Mg(2+)</name>
        <dbReference type="ChEBI" id="CHEBI:18420"/>
    </cofactor>
</comment>
<keyword evidence="11" id="KW-0862">Zinc</keyword>
<keyword evidence="15" id="KW-0464">Manganese</keyword>
<dbReference type="InterPro" id="IPR031595">
    <property type="entry name" value="PRORP_C"/>
</dbReference>
<organism evidence="19 20">
    <name type="scientific">Ananas comosus</name>
    <name type="common">Pineapple</name>
    <name type="synonym">Ananas ananas</name>
    <dbReference type="NCBI Taxonomy" id="4615"/>
    <lineage>
        <taxon>Eukaryota</taxon>
        <taxon>Viridiplantae</taxon>
        <taxon>Streptophyta</taxon>
        <taxon>Embryophyta</taxon>
        <taxon>Tracheophyta</taxon>
        <taxon>Spermatophyta</taxon>
        <taxon>Magnoliopsida</taxon>
        <taxon>Liliopsida</taxon>
        <taxon>Poales</taxon>
        <taxon>Bromeliaceae</taxon>
        <taxon>Bromelioideae</taxon>
        <taxon>Ananas</taxon>
    </lineage>
</organism>
<evidence type="ECO:0000256" key="5">
    <source>
        <dbReference type="ARBA" id="ARBA00012179"/>
    </source>
</evidence>
<comment type="catalytic activity">
    <reaction evidence="1">
        <text>Endonucleolytic cleavage of RNA, removing 5'-extranucleotides from tRNA precursor.</text>
        <dbReference type="EC" id="3.1.26.5"/>
    </reaction>
</comment>
<evidence type="ECO:0000256" key="12">
    <source>
        <dbReference type="ARBA" id="ARBA00022842"/>
    </source>
</evidence>
<dbReference type="Gene3D" id="1.25.40.10">
    <property type="entry name" value="Tetratricopeptide repeat domain"/>
    <property type="match status" value="1"/>
</dbReference>
<dbReference type="EMBL" id="LSRQ01000188">
    <property type="protein sequence ID" value="OAY84660.1"/>
    <property type="molecule type" value="Genomic_DNA"/>
</dbReference>
<feature type="domain" description="PROP1-like PPR" evidence="18">
    <location>
        <begin position="95"/>
        <end position="301"/>
    </location>
</feature>
<dbReference type="Proteomes" id="UP000092600">
    <property type="component" value="Unassembled WGS sequence"/>
</dbReference>
<keyword evidence="6" id="KW-0819">tRNA processing</keyword>
<keyword evidence="13" id="KW-0809">Transit peptide</keyword>
<comment type="caution">
    <text evidence="19">The sequence shown here is derived from an EMBL/GenBank/DDBJ whole genome shotgun (WGS) entry which is preliminary data.</text>
</comment>
<keyword evidence="14" id="KW-0496">Mitochondrion</keyword>
<evidence type="ECO:0000259" key="18">
    <source>
        <dbReference type="Pfam" id="PF17177"/>
    </source>
</evidence>
<dbReference type="FunFam" id="3.40.50.11980:FF:000002">
    <property type="entry name" value="Proteinaceous RNase P 2"/>
    <property type="match status" value="1"/>
</dbReference>
<dbReference type="InterPro" id="IPR011990">
    <property type="entry name" value="TPR-like_helical_dom_sf"/>
</dbReference>
<dbReference type="GO" id="GO:0001682">
    <property type="term" value="P:tRNA 5'-leader removal"/>
    <property type="evidence" value="ECO:0007669"/>
    <property type="project" value="TreeGrafter"/>
</dbReference>
<accession>A0A199W6X3</accession>
<gene>
    <name evidence="19" type="ORF">ACMD2_07151</name>
</gene>
<evidence type="ECO:0000256" key="10">
    <source>
        <dbReference type="ARBA" id="ARBA00022801"/>
    </source>
</evidence>
<dbReference type="Pfam" id="PF16953">
    <property type="entry name" value="PRORP"/>
    <property type="match status" value="1"/>
</dbReference>
<dbReference type="GO" id="GO:0046872">
    <property type="term" value="F:metal ion binding"/>
    <property type="evidence" value="ECO:0007669"/>
    <property type="project" value="UniProtKB-KW"/>
</dbReference>
<comment type="similarity">
    <text evidence="4">Belongs to the PPR family. P subfamily.</text>
</comment>
<keyword evidence="9" id="KW-0677">Repeat</keyword>
<evidence type="ECO:0000256" key="13">
    <source>
        <dbReference type="ARBA" id="ARBA00022946"/>
    </source>
</evidence>
<dbReference type="PANTHER" id="PTHR13547">
    <property type="match status" value="1"/>
</dbReference>
<evidence type="ECO:0000256" key="8">
    <source>
        <dbReference type="ARBA" id="ARBA00022723"/>
    </source>
</evidence>
<dbReference type="AlphaFoldDB" id="A0A199W6X3"/>
<evidence type="ECO:0000256" key="2">
    <source>
        <dbReference type="ARBA" id="ARBA00001946"/>
    </source>
</evidence>
<keyword evidence="12" id="KW-0460">Magnesium</keyword>
<reference evidence="19 20" key="1">
    <citation type="journal article" date="2016" name="DNA Res.">
        <title>The draft genome of MD-2 pineapple using hybrid error correction of long reads.</title>
        <authorList>
            <person name="Redwan R.M."/>
            <person name="Saidin A."/>
            <person name="Kumar S.V."/>
        </authorList>
    </citation>
    <scope>NUCLEOTIDE SEQUENCE [LARGE SCALE GENOMIC DNA]</scope>
    <source>
        <strain evidence="20">cv. MD2</strain>
        <tissue evidence="19">Leaf</tissue>
    </source>
</reference>
<dbReference type="EC" id="3.1.26.5" evidence="5"/>
<name>A0A199W6X3_ANACO</name>
<dbReference type="Pfam" id="PF17177">
    <property type="entry name" value="PPR_long"/>
    <property type="match status" value="1"/>
</dbReference>
<feature type="domain" description="PRORP" evidence="17">
    <location>
        <begin position="341"/>
        <end position="567"/>
    </location>
</feature>